<dbReference type="GeneID" id="94369819"/>
<reference evidence="3" key="1">
    <citation type="journal article" date="2019" name="Int. J. Syst. Evol. Microbiol.">
        <title>The Global Catalogue of Microorganisms (GCM) 10K type strain sequencing project: providing services to taxonomists for standard genome sequencing and annotation.</title>
        <authorList>
            <consortium name="The Broad Institute Genomics Platform"/>
            <consortium name="The Broad Institute Genome Sequencing Center for Infectious Disease"/>
            <person name="Wu L."/>
            <person name="Ma J."/>
        </authorList>
    </citation>
    <scope>NUCLEOTIDE SEQUENCE [LARGE SCALE GENOMIC DNA]</scope>
    <source>
        <strain evidence="3">KCTC 12708</strain>
    </source>
</reference>
<protein>
    <recommendedName>
        <fullName evidence="4">Transcription elongation factor, GreA/GreB, C-term</fullName>
    </recommendedName>
</protein>
<accession>A0ABQ3BWS1</accession>
<keyword evidence="1" id="KW-0175">Coiled coil</keyword>
<comment type="caution">
    <text evidence="2">The sequence shown here is derived from an EMBL/GenBank/DDBJ whole genome shotgun (WGS) entry which is preliminary data.</text>
</comment>
<dbReference type="RefSeq" id="WP_229797319.1">
    <property type="nucleotide sequence ID" value="NZ_BMWY01000006.1"/>
</dbReference>
<keyword evidence="3" id="KW-1185">Reference proteome</keyword>
<evidence type="ECO:0000256" key="1">
    <source>
        <dbReference type="SAM" id="Coils"/>
    </source>
</evidence>
<sequence>MMREKLLAKCADYVEERVSRLQSSIKDLEHDLGNETKSSAGDKYETSREMINTEINKLQNQLQSFKKLKEVLAVIENRKASTTVQLGSIVKTNAANYFISIPVGEIKVEEEKFYAIGLNSPIGKLLLGKQEGEQFIFQQKEFSIKKIL</sequence>
<dbReference type="EMBL" id="BMWY01000006">
    <property type="protein sequence ID" value="GGZ59766.1"/>
    <property type="molecule type" value="Genomic_DNA"/>
</dbReference>
<evidence type="ECO:0008006" key="4">
    <source>
        <dbReference type="Google" id="ProtNLM"/>
    </source>
</evidence>
<feature type="coiled-coil region" evidence="1">
    <location>
        <begin position="11"/>
        <end position="78"/>
    </location>
</feature>
<proteinExistence type="predicted"/>
<gene>
    <name evidence="2" type="ORF">GCM10008088_21560</name>
</gene>
<name>A0ABQ3BWS1_9FLAO</name>
<organism evidence="2 3">
    <name type="scientific">Mesonia mobilis</name>
    <dbReference type="NCBI Taxonomy" id="369791"/>
    <lineage>
        <taxon>Bacteria</taxon>
        <taxon>Pseudomonadati</taxon>
        <taxon>Bacteroidota</taxon>
        <taxon>Flavobacteriia</taxon>
        <taxon>Flavobacteriales</taxon>
        <taxon>Flavobacteriaceae</taxon>
        <taxon>Mesonia</taxon>
    </lineage>
</organism>
<evidence type="ECO:0000313" key="2">
    <source>
        <dbReference type="EMBL" id="GGZ59766.1"/>
    </source>
</evidence>
<evidence type="ECO:0000313" key="3">
    <source>
        <dbReference type="Proteomes" id="UP000615593"/>
    </source>
</evidence>
<dbReference type="Proteomes" id="UP000615593">
    <property type="component" value="Unassembled WGS sequence"/>
</dbReference>